<protein>
    <submittedName>
        <fullName evidence="1">Uncharacterized protein</fullName>
    </submittedName>
</protein>
<name>A0A396ZBU4_9LEPT</name>
<dbReference type="Proteomes" id="UP000265798">
    <property type="component" value="Unassembled WGS sequence"/>
</dbReference>
<gene>
    <name evidence="1" type="ORF">DLM75_00115</name>
</gene>
<dbReference type="AlphaFoldDB" id="A0A396ZBU4"/>
<sequence>MIGIGILAHLLLIPSSLVSSLIQERERTGNEAKKDVTSK</sequence>
<organism evidence="1 2">
    <name type="scientific">Leptospira stimsonii</name>
    <dbReference type="NCBI Taxonomy" id="2202203"/>
    <lineage>
        <taxon>Bacteria</taxon>
        <taxon>Pseudomonadati</taxon>
        <taxon>Spirochaetota</taxon>
        <taxon>Spirochaetia</taxon>
        <taxon>Leptospirales</taxon>
        <taxon>Leptospiraceae</taxon>
        <taxon>Leptospira</taxon>
    </lineage>
</organism>
<evidence type="ECO:0000313" key="1">
    <source>
        <dbReference type="EMBL" id="RHX91703.1"/>
    </source>
</evidence>
<dbReference type="EMBL" id="QHCT01000001">
    <property type="protein sequence ID" value="RHX91703.1"/>
    <property type="molecule type" value="Genomic_DNA"/>
</dbReference>
<reference evidence="2" key="1">
    <citation type="submission" date="2018-05" db="EMBL/GenBank/DDBJ databases">
        <title>Leptospira yasudae sp. nov. and Leptospira stimsonii sp. nov., two pathogenic species of the genus Leptospira isolated from environmental sources.</title>
        <authorList>
            <person name="Casanovas-Massana A."/>
            <person name="Hamond C."/>
            <person name="Santos L.A."/>
            <person name="Hacker K.P."/>
            <person name="Balassiano I."/>
            <person name="Medeiros M.A."/>
            <person name="Reis M.G."/>
            <person name="Ko A.I."/>
            <person name="Wunder E.A."/>
        </authorList>
    </citation>
    <scope>NUCLEOTIDE SEQUENCE [LARGE SCALE GENOMIC DNA]</scope>
    <source>
        <strain evidence="2">Yale</strain>
    </source>
</reference>
<dbReference type="InterPro" id="IPR010364">
    <property type="entry name" value="Uncharacterised_IM_CreD"/>
</dbReference>
<comment type="caution">
    <text evidence="1">The sequence shown here is derived from an EMBL/GenBank/DDBJ whole genome shotgun (WGS) entry which is preliminary data.</text>
</comment>
<dbReference type="Pfam" id="PF06123">
    <property type="entry name" value="CreD"/>
    <property type="match status" value="1"/>
</dbReference>
<evidence type="ECO:0000313" key="2">
    <source>
        <dbReference type="Proteomes" id="UP000265798"/>
    </source>
</evidence>
<proteinExistence type="predicted"/>
<accession>A0A396ZBU4</accession>